<dbReference type="Proteomes" id="UP001497497">
    <property type="component" value="Unassembled WGS sequence"/>
</dbReference>
<feature type="domain" description="C-type lectin" evidence="1">
    <location>
        <begin position="1"/>
        <end position="96"/>
    </location>
</feature>
<name>A0AAV2HJ37_LYMST</name>
<dbReference type="SUPFAM" id="SSF56436">
    <property type="entry name" value="C-type lectin-like"/>
    <property type="match status" value="1"/>
</dbReference>
<sequence>MEAQRVCRSVCGDLLEVKNLDEYTLLKRLIGRTGRIDGLLISGTDKYREGIWVHHTNRRPLTYLPWHEGEPNNLKGIEHCLCILKRYDFMYDVSCDLTHFKLKFACEVP</sequence>
<dbReference type="CDD" id="cd00037">
    <property type="entry name" value="CLECT"/>
    <property type="match status" value="1"/>
</dbReference>
<protein>
    <recommendedName>
        <fullName evidence="1">C-type lectin domain-containing protein</fullName>
    </recommendedName>
</protein>
<organism evidence="2 3">
    <name type="scientific">Lymnaea stagnalis</name>
    <name type="common">Great pond snail</name>
    <name type="synonym">Helix stagnalis</name>
    <dbReference type="NCBI Taxonomy" id="6523"/>
    <lineage>
        <taxon>Eukaryota</taxon>
        <taxon>Metazoa</taxon>
        <taxon>Spiralia</taxon>
        <taxon>Lophotrochozoa</taxon>
        <taxon>Mollusca</taxon>
        <taxon>Gastropoda</taxon>
        <taxon>Heterobranchia</taxon>
        <taxon>Euthyneura</taxon>
        <taxon>Panpulmonata</taxon>
        <taxon>Hygrophila</taxon>
        <taxon>Lymnaeoidea</taxon>
        <taxon>Lymnaeidae</taxon>
        <taxon>Lymnaea</taxon>
    </lineage>
</organism>
<evidence type="ECO:0000313" key="3">
    <source>
        <dbReference type="Proteomes" id="UP001497497"/>
    </source>
</evidence>
<dbReference type="AlphaFoldDB" id="A0AAV2HJ37"/>
<feature type="non-terminal residue" evidence="2">
    <location>
        <position position="109"/>
    </location>
</feature>
<proteinExistence type="predicted"/>
<gene>
    <name evidence="2" type="ORF">GSLYS_00008009001</name>
</gene>
<dbReference type="PROSITE" id="PS50041">
    <property type="entry name" value="C_TYPE_LECTIN_2"/>
    <property type="match status" value="1"/>
</dbReference>
<dbReference type="EMBL" id="CAXITT010000160">
    <property type="protein sequence ID" value="CAL1534049.1"/>
    <property type="molecule type" value="Genomic_DNA"/>
</dbReference>
<keyword evidence="3" id="KW-1185">Reference proteome</keyword>
<evidence type="ECO:0000259" key="1">
    <source>
        <dbReference type="PROSITE" id="PS50041"/>
    </source>
</evidence>
<dbReference type="InterPro" id="IPR016186">
    <property type="entry name" value="C-type_lectin-like/link_sf"/>
</dbReference>
<evidence type="ECO:0000313" key="2">
    <source>
        <dbReference type="EMBL" id="CAL1534049.1"/>
    </source>
</evidence>
<comment type="caution">
    <text evidence="2">The sequence shown here is derived from an EMBL/GenBank/DDBJ whole genome shotgun (WGS) entry which is preliminary data.</text>
</comment>
<dbReference type="InterPro" id="IPR001304">
    <property type="entry name" value="C-type_lectin-like"/>
</dbReference>
<accession>A0AAV2HJ37</accession>
<reference evidence="2 3" key="1">
    <citation type="submission" date="2024-04" db="EMBL/GenBank/DDBJ databases">
        <authorList>
            <consortium name="Genoscope - CEA"/>
            <person name="William W."/>
        </authorList>
    </citation>
    <scope>NUCLEOTIDE SEQUENCE [LARGE SCALE GENOMIC DNA]</scope>
</reference>
<dbReference type="Gene3D" id="3.10.100.10">
    <property type="entry name" value="Mannose-Binding Protein A, subunit A"/>
    <property type="match status" value="1"/>
</dbReference>
<dbReference type="InterPro" id="IPR016187">
    <property type="entry name" value="CTDL_fold"/>
</dbReference>